<name>A0A845QQ57_9FIRM</name>
<organism evidence="2 3">
    <name type="scientific">Anaerotruncus colihominis</name>
    <dbReference type="NCBI Taxonomy" id="169435"/>
    <lineage>
        <taxon>Bacteria</taxon>
        <taxon>Bacillati</taxon>
        <taxon>Bacillota</taxon>
        <taxon>Clostridia</taxon>
        <taxon>Eubacteriales</taxon>
        <taxon>Oscillospiraceae</taxon>
        <taxon>Anaerotruncus</taxon>
    </lineage>
</organism>
<gene>
    <name evidence="2" type="ORF">D0435_14470</name>
</gene>
<dbReference type="Proteomes" id="UP000446866">
    <property type="component" value="Unassembled WGS sequence"/>
</dbReference>
<dbReference type="InterPro" id="IPR013324">
    <property type="entry name" value="RNA_pol_sigma_r3/r4-like"/>
</dbReference>
<sequence>MGRYFYKHQPLFVPIALLLRTRQKGRNIMKIKIRYENEYQTLEVENVELERWLNISISEDESQEDYEQRIQDVIEERFNRPDYNSWHKHDRHTGNAYMKSKDGTIEVNAEEAIMYRAADKSVFDGSIDGVHNQLEYEECCETLRSLLKPAVADMVIAIALDGYTVGEYAASIGEDANTVSHRYRRAINKLKKAFSKTSF</sequence>
<comment type="caution">
    <text evidence="2">The sequence shown here is derived from an EMBL/GenBank/DDBJ whole genome shotgun (WGS) entry which is preliminary data.</text>
</comment>
<accession>A0A845QQ57</accession>
<proteinExistence type="predicted"/>
<evidence type="ECO:0000259" key="1">
    <source>
        <dbReference type="Pfam" id="PF07638"/>
    </source>
</evidence>
<protein>
    <recommendedName>
        <fullName evidence="1">RNA polymerase sigma-70 ECF-like HTH domain-containing protein</fullName>
    </recommendedName>
</protein>
<dbReference type="SUPFAM" id="SSF88659">
    <property type="entry name" value="Sigma3 and sigma4 domains of RNA polymerase sigma factors"/>
    <property type="match status" value="1"/>
</dbReference>
<dbReference type="Pfam" id="PF07638">
    <property type="entry name" value="Sigma70_ECF"/>
    <property type="match status" value="1"/>
</dbReference>
<dbReference type="EMBL" id="QXWK01000039">
    <property type="protein sequence ID" value="NBH62847.1"/>
    <property type="molecule type" value="Genomic_DNA"/>
</dbReference>
<feature type="domain" description="RNA polymerase sigma-70 ECF-like HTH" evidence="1">
    <location>
        <begin position="119"/>
        <end position="193"/>
    </location>
</feature>
<evidence type="ECO:0000313" key="2">
    <source>
        <dbReference type="EMBL" id="NBH62847.1"/>
    </source>
</evidence>
<keyword evidence="3" id="KW-1185">Reference proteome</keyword>
<dbReference type="InterPro" id="IPR053812">
    <property type="entry name" value="HTH_Sigma70_ECF-like"/>
</dbReference>
<evidence type="ECO:0000313" key="3">
    <source>
        <dbReference type="Proteomes" id="UP000446866"/>
    </source>
</evidence>
<reference evidence="2 3" key="1">
    <citation type="submission" date="2018-08" db="EMBL/GenBank/DDBJ databases">
        <title>Murine metabolic-syndrome-specific gut microbial biobank.</title>
        <authorList>
            <person name="Liu C."/>
        </authorList>
    </citation>
    <scope>NUCLEOTIDE SEQUENCE [LARGE SCALE GENOMIC DNA]</scope>
    <source>
        <strain evidence="2 3">28</strain>
    </source>
</reference>
<dbReference type="AlphaFoldDB" id="A0A845QQ57"/>